<protein>
    <recommendedName>
        <fullName evidence="3">MAPK kinase substrate protein</fullName>
    </recommendedName>
</protein>
<dbReference type="EMBL" id="AM459740">
    <property type="protein sequence ID" value="CAN63503.1"/>
    <property type="molecule type" value="Genomic_DNA"/>
</dbReference>
<name>A5BHH7_VITVI</name>
<dbReference type="PANTHER" id="PTHR33730:SF4">
    <property type="entry name" value="OS05G0542732 PROTEIN"/>
    <property type="match status" value="1"/>
</dbReference>
<proteinExistence type="predicted"/>
<gene>
    <name evidence="2" type="ORF">VITISV_011678</name>
</gene>
<dbReference type="OrthoDB" id="689003at2759"/>
<evidence type="ECO:0000313" key="2">
    <source>
        <dbReference type="EMBL" id="CAN63503.1"/>
    </source>
</evidence>
<dbReference type="InterPro" id="IPR031421">
    <property type="entry name" value="DUF4666"/>
</dbReference>
<sequence length="153" mass="16662">MAGLQRSEISFRRQGSSGSVWDDKFLAGALNQAKQNDQEEEQKAEAGEAKLSQSPAPISVMERSRSNGGQAYKTVKVAPAIDPPSPRVSGCGLCGVFGKPVKSHHRPKRGFTDDQNCKIGKRAQRPKQPQKLGLPLAAIHLDESCSYHIRVKI</sequence>
<organism evidence="2">
    <name type="scientific">Vitis vinifera</name>
    <name type="common">Grape</name>
    <dbReference type="NCBI Taxonomy" id="29760"/>
    <lineage>
        <taxon>Eukaryota</taxon>
        <taxon>Viridiplantae</taxon>
        <taxon>Streptophyta</taxon>
        <taxon>Embryophyta</taxon>
        <taxon>Tracheophyta</taxon>
        <taxon>Spermatophyta</taxon>
        <taxon>Magnoliopsida</taxon>
        <taxon>eudicotyledons</taxon>
        <taxon>Gunneridae</taxon>
        <taxon>Pentapetalae</taxon>
        <taxon>rosids</taxon>
        <taxon>Vitales</taxon>
        <taxon>Vitaceae</taxon>
        <taxon>Viteae</taxon>
        <taxon>Vitis</taxon>
    </lineage>
</organism>
<feature type="region of interest" description="Disordered" evidence="1">
    <location>
        <begin position="101"/>
        <end position="129"/>
    </location>
</feature>
<reference evidence="2" key="1">
    <citation type="journal article" date="2007" name="PLoS ONE">
        <title>The first genome sequence of an elite grapevine cultivar (Pinot noir Vitis vinifera L.): coping with a highly heterozygous genome.</title>
        <authorList>
            <person name="Velasco R."/>
            <person name="Zharkikh A."/>
            <person name="Troggio M."/>
            <person name="Cartwright D.A."/>
            <person name="Cestaro A."/>
            <person name="Pruss D."/>
            <person name="Pindo M."/>
            <person name="FitzGerald L.M."/>
            <person name="Vezzulli S."/>
            <person name="Reid J."/>
            <person name="Malacarne G."/>
            <person name="Iliev D."/>
            <person name="Coppola G."/>
            <person name="Wardell B."/>
            <person name="Micheletti D."/>
            <person name="Macalma T."/>
            <person name="Facci M."/>
            <person name="Mitchell J.T."/>
            <person name="Perazzolli M."/>
            <person name="Eldredge G."/>
            <person name="Gatto P."/>
            <person name="Oyzerski R."/>
            <person name="Moretto M."/>
            <person name="Gutin N."/>
            <person name="Stefanini M."/>
            <person name="Chen Y."/>
            <person name="Segala C."/>
            <person name="Davenport C."/>
            <person name="Dematte L."/>
            <person name="Mraz A."/>
            <person name="Battilana J."/>
            <person name="Stormo K."/>
            <person name="Costa F."/>
            <person name="Tao Q."/>
            <person name="Si-Ammour A."/>
            <person name="Harkins T."/>
            <person name="Lackey A."/>
            <person name="Perbost C."/>
            <person name="Taillon B."/>
            <person name="Stella A."/>
            <person name="Solovyev V."/>
            <person name="Fawcett J.A."/>
            <person name="Sterck L."/>
            <person name="Vandepoele K."/>
            <person name="Grando S.M."/>
            <person name="Toppo S."/>
            <person name="Moser C."/>
            <person name="Lanchbury J."/>
            <person name="Bogden R."/>
            <person name="Skolnick M."/>
            <person name="Sgaramella V."/>
            <person name="Bhatnagar S.K."/>
            <person name="Fontana P."/>
            <person name="Gutin A."/>
            <person name="Van de Peer Y."/>
            <person name="Salamini F."/>
            <person name="Viola R."/>
        </authorList>
    </citation>
    <scope>NUCLEOTIDE SEQUENCE</scope>
</reference>
<dbReference type="AlphaFoldDB" id="A5BHH7"/>
<dbReference type="Pfam" id="PF15697">
    <property type="entry name" value="DUF4666"/>
    <property type="match status" value="1"/>
</dbReference>
<evidence type="ECO:0000256" key="1">
    <source>
        <dbReference type="SAM" id="MobiDB-lite"/>
    </source>
</evidence>
<feature type="region of interest" description="Disordered" evidence="1">
    <location>
        <begin position="31"/>
        <end position="67"/>
    </location>
</feature>
<accession>A5BHH7</accession>
<evidence type="ECO:0008006" key="3">
    <source>
        <dbReference type="Google" id="ProtNLM"/>
    </source>
</evidence>
<dbReference type="PANTHER" id="PTHR33730">
    <property type="entry name" value="OS05G0542732 PROTEIN-RELATED"/>
    <property type="match status" value="1"/>
</dbReference>